<feature type="chain" id="PRO_5041201960" evidence="1">
    <location>
        <begin position="19"/>
        <end position="344"/>
    </location>
</feature>
<gene>
    <name evidence="2" type="ORF">EVOR1521_LOCUS23287</name>
</gene>
<sequence length="344" mass="37993">MVCSKVFVLSLVSLQCHAQSNLRGNATSALQSKLAGLLSNEGARRLAGVPFQCSTGPQKEDDCRGKGGSCTPYPFFPDTKVAQEEPFWQDSSPFVSYVFVPYNEDSYQAYQSPGASDIWVVHGHDLAGAQATDCGGDVHYFEHIEDLGNTQHHTCKQEEYPAQDNWCYFDHPGIGQTFGQYQCGWWRGYDNAWDASLWRAWGNIGVDAQGAPSVKETAMAWLRNCEDCPGKDGTLHTFRDAGKPVAWFTGVLFPWVCSWTNGDTSTVPWTGEVGKKCYCDNEPWGGRNDGSNIPNHYLAVVYCAKYQNEHGMHCDTVTFNCAAGSCSGASITSKNFWMQEASFP</sequence>
<evidence type="ECO:0000313" key="2">
    <source>
        <dbReference type="EMBL" id="CAJ1399816.1"/>
    </source>
</evidence>
<proteinExistence type="predicted"/>
<name>A0AA36NDY5_9DINO</name>
<accession>A0AA36NDY5</accession>
<keyword evidence="3" id="KW-1185">Reference proteome</keyword>
<feature type="signal peptide" evidence="1">
    <location>
        <begin position="1"/>
        <end position="18"/>
    </location>
</feature>
<organism evidence="2 3">
    <name type="scientific">Effrenium voratum</name>
    <dbReference type="NCBI Taxonomy" id="2562239"/>
    <lineage>
        <taxon>Eukaryota</taxon>
        <taxon>Sar</taxon>
        <taxon>Alveolata</taxon>
        <taxon>Dinophyceae</taxon>
        <taxon>Suessiales</taxon>
        <taxon>Symbiodiniaceae</taxon>
        <taxon>Effrenium</taxon>
    </lineage>
</organism>
<protein>
    <submittedName>
        <fullName evidence="2">Uncharacterized protein</fullName>
    </submittedName>
</protein>
<comment type="caution">
    <text evidence="2">The sequence shown here is derived from an EMBL/GenBank/DDBJ whole genome shotgun (WGS) entry which is preliminary data.</text>
</comment>
<evidence type="ECO:0000313" key="3">
    <source>
        <dbReference type="Proteomes" id="UP001178507"/>
    </source>
</evidence>
<dbReference type="Proteomes" id="UP001178507">
    <property type="component" value="Unassembled WGS sequence"/>
</dbReference>
<reference evidence="2" key="1">
    <citation type="submission" date="2023-08" db="EMBL/GenBank/DDBJ databases">
        <authorList>
            <person name="Chen Y."/>
            <person name="Shah S."/>
            <person name="Dougan E. K."/>
            <person name="Thang M."/>
            <person name="Chan C."/>
        </authorList>
    </citation>
    <scope>NUCLEOTIDE SEQUENCE</scope>
</reference>
<evidence type="ECO:0000256" key="1">
    <source>
        <dbReference type="SAM" id="SignalP"/>
    </source>
</evidence>
<dbReference type="EMBL" id="CAUJNA010003350">
    <property type="protein sequence ID" value="CAJ1399816.1"/>
    <property type="molecule type" value="Genomic_DNA"/>
</dbReference>
<dbReference type="AlphaFoldDB" id="A0AA36NDY5"/>
<keyword evidence="1" id="KW-0732">Signal</keyword>